<keyword evidence="1" id="KW-0812">Transmembrane</keyword>
<name>A0AAE4TI12_9GAMM</name>
<proteinExistence type="predicted"/>
<feature type="transmembrane region" description="Helical" evidence="1">
    <location>
        <begin position="91"/>
        <end position="115"/>
    </location>
</feature>
<evidence type="ECO:0000313" key="3">
    <source>
        <dbReference type="Proteomes" id="UP001187859"/>
    </source>
</evidence>
<dbReference type="Proteomes" id="UP001187859">
    <property type="component" value="Unassembled WGS sequence"/>
</dbReference>
<sequence>MANEGWLAVISLGVTLTLLSLLRDRLFSTIGRGLLFRLYAAPGVFVHELSHALTAILFRFTITKISFFSPQPDGTLGFVQYQHRPSLISPVLRLFVGIAPLFGGCAVVCILNWLFQAPATIDWSALYNFAVDEPLRFGIWMYFTSSVVANAVPSKFDLNNSYIALYCLCFVIGALPLSYTPLLNLLSSIMALCLLDQRGHLNENLRF</sequence>
<feature type="transmembrane region" description="Helical" evidence="1">
    <location>
        <begin position="6"/>
        <end position="22"/>
    </location>
</feature>
<dbReference type="AlphaFoldDB" id="A0AAE4TI12"/>
<evidence type="ECO:0000256" key="1">
    <source>
        <dbReference type="SAM" id="Phobius"/>
    </source>
</evidence>
<comment type="caution">
    <text evidence="2">The sequence shown here is derived from an EMBL/GenBank/DDBJ whole genome shotgun (WGS) entry which is preliminary data.</text>
</comment>
<reference evidence="2" key="1">
    <citation type="submission" date="2023-05" db="EMBL/GenBank/DDBJ databases">
        <title>Colonisation of extended spectrum b-lactamase- and carbapenemase-producing bacteria on hospital surfaces from low- and middle-income countries.</title>
        <authorList>
            <person name="Nieto-Rosado M."/>
            <person name="Sands K."/>
            <person name="Iregbu K."/>
            <person name="Zahra R."/>
            <person name="Mazarati J.B."/>
            <person name="Mehtar S."/>
            <person name="Barnards-Group B."/>
            <person name="Walsh T.R."/>
        </authorList>
    </citation>
    <scope>NUCLEOTIDE SEQUENCE</scope>
    <source>
        <strain evidence="2">PP-E493</strain>
    </source>
</reference>
<accession>A0AAE4TI12</accession>
<feature type="transmembrane region" description="Helical" evidence="1">
    <location>
        <begin position="164"/>
        <end position="182"/>
    </location>
</feature>
<dbReference type="RefSeq" id="WP_037426031.1">
    <property type="nucleotide sequence ID" value="NZ_JASGOQ010000002.1"/>
</dbReference>
<keyword evidence="1" id="KW-0472">Membrane</keyword>
<protein>
    <submittedName>
        <fullName evidence="2">Uncharacterized protein</fullName>
    </submittedName>
</protein>
<feature type="transmembrane region" description="Helical" evidence="1">
    <location>
        <begin position="135"/>
        <end position="152"/>
    </location>
</feature>
<gene>
    <name evidence="2" type="ORF">QM089_22725</name>
</gene>
<evidence type="ECO:0000313" key="2">
    <source>
        <dbReference type="EMBL" id="MDV5393011.1"/>
    </source>
</evidence>
<dbReference type="EMBL" id="JASGOQ010000002">
    <property type="protein sequence ID" value="MDV5393011.1"/>
    <property type="molecule type" value="Genomic_DNA"/>
</dbReference>
<organism evidence="2 3">
    <name type="scientific">Shewanella xiamenensis</name>
    <dbReference type="NCBI Taxonomy" id="332186"/>
    <lineage>
        <taxon>Bacteria</taxon>
        <taxon>Pseudomonadati</taxon>
        <taxon>Pseudomonadota</taxon>
        <taxon>Gammaproteobacteria</taxon>
        <taxon>Alteromonadales</taxon>
        <taxon>Shewanellaceae</taxon>
        <taxon>Shewanella</taxon>
    </lineage>
</organism>
<keyword evidence="1" id="KW-1133">Transmembrane helix</keyword>